<dbReference type="PANTHER" id="PTHR10491">
    <property type="entry name" value="DTDP-4-DEHYDRORHAMNOSE REDUCTASE"/>
    <property type="match status" value="1"/>
</dbReference>
<dbReference type="GO" id="GO:0048270">
    <property type="term" value="F:methionine adenosyltransferase regulator activity"/>
    <property type="evidence" value="ECO:0007669"/>
    <property type="project" value="TreeGrafter"/>
</dbReference>
<dbReference type="AlphaFoldDB" id="A0A382JBB6"/>
<organism evidence="2">
    <name type="scientific">marine metagenome</name>
    <dbReference type="NCBI Taxonomy" id="408172"/>
    <lineage>
        <taxon>unclassified sequences</taxon>
        <taxon>metagenomes</taxon>
        <taxon>ecological metagenomes</taxon>
    </lineage>
</organism>
<dbReference type="InterPro" id="IPR036291">
    <property type="entry name" value="NAD(P)-bd_dom_sf"/>
</dbReference>
<protein>
    <recommendedName>
        <fullName evidence="1">RmlD-like substrate binding domain-containing protein</fullName>
    </recommendedName>
</protein>
<evidence type="ECO:0000313" key="2">
    <source>
        <dbReference type="EMBL" id="SVC08051.1"/>
    </source>
</evidence>
<accession>A0A382JBB6</accession>
<name>A0A382JBB6_9ZZZZ</name>
<dbReference type="GO" id="GO:0048269">
    <property type="term" value="C:methionine adenosyltransferase complex"/>
    <property type="evidence" value="ECO:0007669"/>
    <property type="project" value="TreeGrafter"/>
</dbReference>
<dbReference type="InterPro" id="IPR029903">
    <property type="entry name" value="RmlD-like-bd"/>
</dbReference>
<gene>
    <name evidence="2" type="ORF">METZ01_LOCUS260905</name>
</gene>
<dbReference type="PANTHER" id="PTHR10491:SF4">
    <property type="entry name" value="METHIONINE ADENOSYLTRANSFERASE 2 SUBUNIT BETA"/>
    <property type="match status" value="1"/>
</dbReference>
<feature type="domain" description="RmlD-like substrate binding" evidence="1">
    <location>
        <begin position="3"/>
        <end position="150"/>
    </location>
</feature>
<sequence>MKKILITGGKGNFATKISHFAQKMNYSVLNPSKNEMDIRDYSNIDNYFNRFHPNFDYVIHAAALTTPMAQHKKEIKLSIETNIIGTGNVVIACEKFNKKIIYISTNYVYPGNEGNYDEDSNLKPFNEYAWSKLGGECSVHLYHNSLILRICMNRKPFPHPRALVDVKSSFIYNDDAARITLKLIDEMGIINIGGKEQSIYEFVKDQNPSIGKIKRMDVKDVEMGINSSINISKMKSLL</sequence>
<dbReference type="GO" id="GO:0006556">
    <property type="term" value="P:S-adenosylmethionine biosynthetic process"/>
    <property type="evidence" value="ECO:0007669"/>
    <property type="project" value="TreeGrafter"/>
</dbReference>
<evidence type="ECO:0000259" key="1">
    <source>
        <dbReference type="Pfam" id="PF04321"/>
    </source>
</evidence>
<proteinExistence type="predicted"/>
<reference evidence="2" key="1">
    <citation type="submission" date="2018-05" db="EMBL/GenBank/DDBJ databases">
        <authorList>
            <person name="Lanie J.A."/>
            <person name="Ng W.-L."/>
            <person name="Kazmierczak K.M."/>
            <person name="Andrzejewski T.M."/>
            <person name="Davidsen T.M."/>
            <person name="Wayne K.J."/>
            <person name="Tettelin H."/>
            <person name="Glass J.I."/>
            <person name="Rusch D."/>
            <person name="Podicherti R."/>
            <person name="Tsui H.-C.T."/>
            <person name="Winkler M.E."/>
        </authorList>
    </citation>
    <scope>NUCLEOTIDE SEQUENCE</scope>
</reference>
<dbReference type="EMBL" id="UINC01072423">
    <property type="protein sequence ID" value="SVC08051.1"/>
    <property type="molecule type" value="Genomic_DNA"/>
</dbReference>
<dbReference type="Pfam" id="PF04321">
    <property type="entry name" value="RmlD_sub_bind"/>
    <property type="match status" value="1"/>
</dbReference>
<dbReference type="Gene3D" id="3.40.50.720">
    <property type="entry name" value="NAD(P)-binding Rossmann-like Domain"/>
    <property type="match status" value="1"/>
</dbReference>
<dbReference type="InterPro" id="IPR005913">
    <property type="entry name" value="dTDP_dehydrorham_reduct"/>
</dbReference>
<dbReference type="SUPFAM" id="SSF51735">
    <property type="entry name" value="NAD(P)-binding Rossmann-fold domains"/>
    <property type="match status" value="1"/>
</dbReference>